<comment type="similarity">
    <text evidence="4">Belongs to the class I-like SAM-binding methyltransferase superfamily. Cation-dependent O-methyltransferase family.</text>
</comment>
<dbReference type="PANTHER" id="PTHR10509:SF14">
    <property type="entry name" value="CAFFEOYL-COA O-METHYLTRANSFERASE 3-RELATED"/>
    <property type="match status" value="1"/>
</dbReference>
<evidence type="ECO:0000313" key="5">
    <source>
        <dbReference type="EMBL" id="OSX65218.1"/>
    </source>
</evidence>
<dbReference type="PANTHER" id="PTHR10509">
    <property type="entry name" value="O-METHYLTRANSFERASE-RELATED"/>
    <property type="match status" value="1"/>
</dbReference>
<dbReference type="OrthoDB" id="10251242at2759"/>
<gene>
    <name evidence="5" type="ORF">POSPLADRAFT_1065140</name>
</gene>
<reference evidence="5 6" key="1">
    <citation type="submission" date="2017-04" db="EMBL/GenBank/DDBJ databases">
        <title>Genome Sequence of the Model Brown-Rot Fungus Postia placenta SB12.</title>
        <authorList>
            <consortium name="DOE Joint Genome Institute"/>
            <person name="Gaskell J."/>
            <person name="Kersten P."/>
            <person name="Larrondo L.F."/>
            <person name="Canessa P."/>
            <person name="Martinez D."/>
            <person name="Hibbett D."/>
            <person name="Schmoll M."/>
            <person name="Kubicek C.P."/>
            <person name="Martinez A.T."/>
            <person name="Yadav J."/>
            <person name="Master E."/>
            <person name="Magnuson J.K."/>
            <person name="James T."/>
            <person name="Yaver D."/>
            <person name="Berka R."/>
            <person name="Labutti K."/>
            <person name="Lipzen A."/>
            <person name="Aerts A."/>
            <person name="Barry K."/>
            <person name="Henrissat B."/>
            <person name="Blanchette R."/>
            <person name="Grigoriev I."/>
            <person name="Cullen D."/>
        </authorList>
    </citation>
    <scope>NUCLEOTIDE SEQUENCE [LARGE SCALE GENOMIC DNA]</scope>
    <source>
        <strain evidence="5 6">MAD-698-R-SB12</strain>
    </source>
</reference>
<evidence type="ECO:0000313" key="6">
    <source>
        <dbReference type="Proteomes" id="UP000194127"/>
    </source>
</evidence>
<evidence type="ECO:0000256" key="4">
    <source>
        <dbReference type="ARBA" id="ARBA00023453"/>
    </source>
</evidence>
<sequence>MAEASNIDDWTRSDVYHNSFLIPADEALEYARKSSDEQGLPEIAVSTAQGKLLNLLARSIGAKRILEVGTLGGFSTIWLARALPEDGELVTLELQPKHAEVAQGDIAHAGLASRVKIIVGPAAESITKLQPEPPFDFAFIDADKPGNLTYFLEAKRLVRKNGVIIVDNVVRHGRVADPTQNDASSIGTRKLLEHLKTDKDVDATTISTVGEKGWDGFTYIIRL</sequence>
<dbReference type="CDD" id="cd02440">
    <property type="entry name" value="AdoMet_MTases"/>
    <property type="match status" value="1"/>
</dbReference>
<keyword evidence="2" id="KW-0808">Transferase</keyword>
<dbReference type="RefSeq" id="XP_024342012.1">
    <property type="nucleotide sequence ID" value="XM_024481907.1"/>
</dbReference>
<proteinExistence type="inferred from homology"/>
<name>A0A1X6N988_9APHY</name>
<dbReference type="GO" id="GO:0008171">
    <property type="term" value="F:O-methyltransferase activity"/>
    <property type="evidence" value="ECO:0007669"/>
    <property type="project" value="InterPro"/>
</dbReference>
<dbReference type="AlphaFoldDB" id="A0A1X6N988"/>
<dbReference type="Pfam" id="PF01596">
    <property type="entry name" value="Methyltransf_3"/>
    <property type="match status" value="1"/>
</dbReference>
<evidence type="ECO:0000256" key="1">
    <source>
        <dbReference type="ARBA" id="ARBA00022603"/>
    </source>
</evidence>
<evidence type="ECO:0008006" key="7">
    <source>
        <dbReference type="Google" id="ProtNLM"/>
    </source>
</evidence>
<dbReference type="STRING" id="670580.A0A1X6N988"/>
<dbReference type="Proteomes" id="UP000194127">
    <property type="component" value="Unassembled WGS sequence"/>
</dbReference>
<dbReference type="GO" id="GO:0008757">
    <property type="term" value="F:S-adenosylmethionine-dependent methyltransferase activity"/>
    <property type="evidence" value="ECO:0007669"/>
    <property type="project" value="TreeGrafter"/>
</dbReference>
<evidence type="ECO:0000256" key="3">
    <source>
        <dbReference type="ARBA" id="ARBA00022691"/>
    </source>
</evidence>
<dbReference type="SUPFAM" id="SSF53335">
    <property type="entry name" value="S-adenosyl-L-methionine-dependent methyltransferases"/>
    <property type="match status" value="1"/>
</dbReference>
<dbReference type="PROSITE" id="PS51682">
    <property type="entry name" value="SAM_OMT_I"/>
    <property type="match status" value="1"/>
</dbReference>
<keyword evidence="1" id="KW-0489">Methyltransferase</keyword>
<dbReference type="Gene3D" id="3.40.50.150">
    <property type="entry name" value="Vaccinia Virus protein VP39"/>
    <property type="match status" value="1"/>
</dbReference>
<organism evidence="5 6">
    <name type="scientific">Postia placenta MAD-698-R-SB12</name>
    <dbReference type="NCBI Taxonomy" id="670580"/>
    <lineage>
        <taxon>Eukaryota</taxon>
        <taxon>Fungi</taxon>
        <taxon>Dikarya</taxon>
        <taxon>Basidiomycota</taxon>
        <taxon>Agaricomycotina</taxon>
        <taxon>Agaricomycetes</taxon>
        <taxon>Polyporales</taxon>
        <taxon>Adustoporiaceae</taxon>
        <taxon>Rhodonia</taxon>
    </lineage>
</organism>
<keyword evidence="3" id="KW-0949">S-adenosyl-L-methionine</keyword>
<protein>
    <recommendedName>
        <fullName evidence="7">O-methyltransferase domain-containing protein</fullName>
    </recommendedName>
</protein>
<dbReference type="InterPro" id="IPR002935">
    <property type="entry name" value="SAM_O-MeTrfase"/>
</dbReference>
<dbReference type="InterPro" id="IPR050362">
    <property type="entry name" value="Cation-dep_OMT"/>
</dbReference>
<dbReference type="EMBL" id="KZ110593">
    <property type="protein sequence ID" value="OSX65218.1"/>
    <property type="molecule type" value="Genomic_DNA"/>
</dbReference>
<accession>A0A1X6N988</accession>
<dbReference type="GO" id="GO:0032259">
    <property type="term" value="P:methylation"/>
    <property type="evidence" value="ECO:0007669"/>
    <property type="project" value="UniProtKB-KW"/>
</dbReference>
<dbReference type="GeneID" id="36326857"/>
<dbReference type="InterPro" id="IPR029063">
    <property type="entry name" value="SAM-dependent_MTases_sf"/>
</dbReference>
<evidence type="ECO:0000256" key="2">
    <source>
        <dbReference type="ARBA" id="ARBA00022679"/>
    </source>
</evidence>
<keyword evidence="6" id="KW-1185">Reference proteome</keyword>